<dbReference type="OrthoDB" id="2020542at2759"/>
<name>A0A9W9YWE6_9CNID</name>
<evidence type="ECO:0000313" key="3">
    <source>
        <dbReference type="Proteomes" id="UP001163046"/>
    </source>
</evidence>
<reference evidence="2" key="1">
    <citation type="submission" date="2023-01" db="EMBL/GenBank/DDBJ databases">
        <title>Genome assembly of the deep-sea coral Lophelia pertusa.</title>
        <authorList>
            <person name="Herrera S."/>
            <person name="Cordes E."/>
        </authorList>
    </citation>
    <scope>NUCLEOTIDE SEQUENCE</scope>
    <source>
        <strain evidence="2">USNM1676648</strain>
        <tissue evidence="2">Polyp</tissue>
    </source>
</reference>
<gene>
    <name evidence="2" type="ORF">OS493_030147</name>
</gene>
<feature type="compositionally biased region" description="Basic and acidic residues" evidence="1">
    <location>
        <begin position="26"/>
        <end position="50"/>
    </location>
</feature>
<evidence type="ECO:0000256" key="1">
    <source>
        <dbReference type="SAM" id="MobiDB-lite"/>
    </source>
</evidence>
<proteinExistence type="predicted"/>
<keyword evidence="3" id="KW-1185">Reference proteome</keyword>
<organism evidence="2 3">
    <name type="scientific">Desmophyllum pertusum</name>
    <dbReference type="NCBI Taxonomy" id="174260"/>
    <lineage>
        <taxon>Eukaryota</taxon>
        <taxon>Metazoa</taxon>
        <taxon>Cnidaria</taxon>
        <taxon>Anthozoa</taxon>
        <taxon>Hexacorallia</taxon>
        <taxon>Scleractinia</taxon>
        <taxon>Caryophylliina</taxon>
        <taxon>Caryophylliidae</taxon>
        <taxon>Desmophyllum</taxon>
    </lineage>
</organism>
<dbReference type="EMBL" id="MU826857">
    <property type="protein sequence ID" value="KAJ7370727.1"/>
    <property type="molecule type" value="Genomic_DNA"/>
</dbReference>
<feature type="region of interest" description="Disordered" evidence="1">
    <location>
        <begin position="1"/>
        <end position="83"/>
    </location>
</feature>
<feature type="compositionally biased region" description="Basic residues" evidence="1">
    <location>
        <begin position="1"/>
        <end position="16"/>
    </location>
</feature>
<feature type="region of interest" description="Disordered" evidence="1">
    <location>
        <begin position="109"/>
        <end position="134"/>
    </location>
</feature>
<protein>
    <submittedName>
        <fullName evidence="2">Uncharacterized protein</fullName>
    </submittedName>
</protein>
<feature type="compositionally biased region" description="Basic and acidic residues" evidence="1">
    <location>
        <begin position="57"/>
        <end position="75"/>
    </location>
</feature>
<dbReference type="AlphaFoldDB" id="A0A9W9YWE6"/>
<evidence type="ECO:0000313" key="2">
    <source>
        <dbReference type="EMBL" id="KAJ7370727.1"/>
    </source>
</evidence>
<comment type="caution">
    <text evidence="2">The sequence shown here is derived from an EMBL/GenBank/DDBJ whole genome shotgun (WGS) entry which is preliminary data.</text>
</comment>
<sequence>MINAALKKRKQARNTRRGAVPDELSNSDHKSGKETEHLSNTDNESNRVERGSSTSDHCVKNTEKTPTEVDVDKSEVTTGYSTTPEHEFVISSVIEDVLVDRNTNIDKVTDGGIASHSGHESSAADGKGSLRGTP</sequence>
<accession>A0A9W9YWE6</accession>
<dbReference type="Proteomes" id="UP001163046">
    <property type="component" value="Unassembled WGS sequence"/>
</dbReference>